<accession>A0A841L3W4</accession>
<evidence type="ECO:0000313" key="3">
    <source>
        <dbReference type="EMBL" id="MBB6218860.1"/>
    </source>
</evidence>
<dbReference type="Gene3D" id="3.50.50.60">
    <property type="entry name" value="FAD/NAD(P)-binding domain"/>
    <property type="match status" value="1"/>
</dbReference>
<evidence type="ECO:0000259" key="1">
    <source>
        <dbReference type="Pfam" id="PF01266"/>
    </source>
</evidence>
<dbReference type="InterPro" id="IPR041854">
    <property type="entry name" value="BFD-like_2Fe2S-bd_dom_sf"/>
</dbReference>
<dbReference type="InterPro" id="IPR052745">
    <property type="entry name" value="G3P_Oxidase/Oxidoreductase"/>
</dbReference>
<sequence length="494" mass="53822">MYDVAIIGAGVIGCAVARELSRYDVKVVLLEKDTDIANGTTKANSAIVHGGYDAKPGSLKARFNVEGNAMFDKLCKELDVPFQRIGSLVLAFDHEDMEAIQELYERGLINGVPNMEILDREQVLALEPNLSKHVEGALHAPSAGIVGPWELAIAMAENAIENGVELKLESKVTKIEKLETGYQIFTDKGKVEATYVINCAGLYADEVHNMVAEPSFRIIPRRGQYNVFDRSVGDFVQKVIFQCPTKKGKGVLITPTVHGNLIVGPDAEELDCKESMETTMEGLGFIREQGRKSTENVPAHAIITAFAGLRATPSTGDFIIEEVTGSNGFIDVAGIESPGLTAAPAIAIYVLELLKNSGAMLQEKASFHPIRRKAIRFMELTDEEKAELIQKDPRFGKIICRCESITEGEIVDIIRRKAGALTVDGVKRRARPGTGRCQGGFCGPRVMEILARELEINITEVLKDRSGSYILTGPTKIDTEIEESFGAVAAAKEQ</sequence>
<dbReference type="SUPFAM" id="SSF51905">
    <property type="entry name" value="FAD/NAD(P)-binding domain"/>
    <property type="match status" value="1"/>
</dbReference>
<dbReference type="InterPro" id="IPR036188">
    <property type="entry name" value="FAD/NAD-bd_sf"/>
</dbReference>
<organism evidence="3 4">
    <name type="scientific">Anaerosolibacter carboniphilus</name>
    <dbReference type="NCBI Taxonomy" id="1417629"/>
    <lineage>
        <taxon>Bacteria</taxon>
        <taxon>Bacillati</taxon>
        <taxon>Bacillota</taxon>
        <taxon>Clostridia</taxon>
        <taxon>Peptostreptococcales</taxon>
        <taxon>Thermotaleaceae</taxon>
        <taxon>Anaerosolibacter</taxon>
    </lineage>
</organism>
<proteinExistence type="predicted"/>
<keyword evidence="4" id="KW-1185">Reference proteome</keyword>
<protein>
    <submittedName>
        <fullName evidence="3">Glycerol-3-phosphate dehydrogenase</fullName>
        <ecNumber evidence="3">1.1.5.3</ecNumber>
    </submittedName>
</protein>
<dbReference type="Proteomes" id="UP000579281">
    <property type="component" value="Unassembled WGS sequence"/>
</dbReference>
<evidence type="ECO:0000259" key="2">
    <source>
        <dbReference type="Pfam" id="PF04324"/>
    </source>
</evidence>
<dbReference type="EC" id="1.1.5.3" evidence="3"/>
<gene>
    <name evidence="3" type="ORF">HNQ80_005035</name>
</gene>
<dbReference type="PANTHER" id="PTHR42720">
    <property type="entry name" value="GLYCEROL-3-PHOSPHATE DEHYDROGENASE"/>
    <property type="match status" value="1"/>
</dbReference>
<dbReference type="RefSeq" id="WP_184313723.1">
    <property type="nucleotide sequence ID" value="NZ_JACHEN010000052.1"/>
</dbReference>
<dbReference type="GO" id="GO:0004368">
    <property type="term" value="F:glycerol-3-phosphate dehydrogenase (quinone) activity"/>
    <property type="evidence" value="ECO:0007669"/>
    <property type="project" value="UniProtKB-EC"/>
</dbReference>
<dbReference type="PANTHER" id="PTHR42720:SF1">
    <property type="entry name" value="GLYCEROL 3-PHOSPHATE OXIDASE"/>
    <property type="match status" value="1"/>
</dbReference>
<dbReference type="Gene3D" id="3.30.9.10">
    <property type="entry name" value="D-Amino Acid Oxidase, subunit A, domain 2"/>
    <property type="match status" value="1"/>
</dbReference>
<reference evidence="3 4" key="1">
    <citation type="submission" date="2020-08" db="EMBL/GenBank/DDBJ databases">
        <title>Genomic Encyclopedia of Type Strains, Phase IV (KMG-IV): sequencing the most valuable type-strain genomes for metagenomic binning, comparative biology and taxonomic classification.</title>
        <authorList>
            <person name="Goeker M."/>
        </authorList>
    </citation>
    <scope>NUCLEOTIDE SEQUENCE [LARGE SCALE GENOMIC DNA]</scope>
    <source>
        <strain evidence="3 4">DSM 103526</strain>
    </source>
</reference>
<evidence type="ECO:0000313" key="4">
    <source>
        <dbReference type="Proteomes" id="UP000579281"/>
    </source>
</evidence>
<comment type="caution">
    <text evidence="3">The sequence shown here is derived from an EMBL/GenBank/DDBJ whole genome shotgun (WGS) entry which is preliminary data.</text>
</comment>
<name>A0A841L3W4_9FIRM</name>
<dbReference type="Gene3D" id="1.10.10.1100">
    <property type="entry name" value="BFD-like [2Fe-2S]-binding domain"/>
    <property type="match status" value="1"/>
</dbReference>
<dbReference type="AlphaFoldDB" id="A0A841L3W4"/>
<keyword evidence="3" id="KW-0560">Oxidoreductase</keyword>
<feature type="domain" description="BFD-like [2Fe-2S]-binding" evidence="2">
    <location>
        <begin position="398"/>
        <end position="452"/>
    </location>
</feature>
<dbReference type="InterPro" id="IPR006076">
    <property type="entry name" value="FAD-dep_OxRdtase"/>
</dbReference>
<feature type="domain" description="FAD dependent oxidoreductase" evidence="1">
    <location>
        <begin position="3"/>
        <end position="352"/>
    </location>
</feature>
<dbReference type="InterPro" id="IPR007419">
    <property type="entry name" value="BFD-like_2Fe2S-bd_dom"/>
</dbReference>
<dbReference type="EMBL" id="JACHEN010000052">
    <property type="protein sequence ID" value="MBB6218860.1"/>
    <property type="molecule type" value="Genomic_DNA"/>
</dbReference>
<dbReference type="Pfam" id="PF04324">
    <property type="entry name" value="Fer2_BFD"/>
    <property type="match status" value="1"/>
</dbReference>
<dbReference type="Pfam" id="PF01266">
    <property type="entry name" value="DAO"/>
    <property type="match status" value="1"/>
</dbReference>
<dbReference type="CDD" id="cd19946">
    <property type="entry name" value="GlpA-like_Fer2_BFD-like"/>
    <property type="match status" value="1"/>
</dbReference>